<name>A0A317X4J6_9EURO</name>
<proteinExistence type="predicted"/>
<dbReference type="AlphaFoldDB" id="A0A317X4J6"/>
<dbReference type="RefSeq" id="XP_025470026.1">
    <property type="nucleotide sequence ID" value="XM_025616799.1"/>
</dbReference>
<keyword evidence="2" id="KW-1185">Reference proteome</keyword>
<dbReference type="Proteomes" id="UP000246702">
    <property type="component" value="Unassembled WGS sequence"/>
</dbReference>
<dbReference type="EMBL" id="MSFK01000007">
    <property type="protein sequence ID" value="PWY93265.1"/>
    <property type="molecule type" value="Genomic_DNA"/>
</dbReference>
<dbReference type="GeneID" id="37118942"/>
<gene>
    <name evidence="1" type="ORF">BO94DRAFT_616177</name>
</gene>
<evidence type="ECO:0000313" key="1">
    <source>
        <dbReference type="EMBL" id="PWY93265.1"/>
    </source>
</evidence>
<dbReference type="STRING" id="1450535.A0A317X4J6"/>
<dbReference type="OrthoDB" id="4192850at2759"/>
<accession>A0A317X4J6</accession>
<protein>
    <submittedName>
        <fullName evidence="1">Uncharacterized protein</fullName>
    </submittedName>
</protein>
<reference evidence="1 2" key="1">
    <citation type="submission" date="2016-12" db="EMBL/GenBank/DDBJ databases">
        <title>The genomes of Aspergillus section Nigri reveals drivers in fungal speciation.</title>
        <authorList>
            <consortium name="DOE Joint Genome Institute"/>
            <person name="Vesth T.C."/>
            <person name="Nybo J."/>
            <person name="Theobald S."/>
            <person name="Brandl J."/>
            <person name="Frisvad J.C."/>
            <person name="Nielsen K.F."/>
            <person name="Lyhne E.K."/>
            <person name="Kogle M.E."/>
            <person name="Kuo A."/>
            <person name="Riley R."/>
            <person name="Clum A."/>
            <person name="Nolan M."/>
            <person name="Lipzen A."/>
            <person name="Salamov A."/>
            <person name="Henrissat B."/>
            <person name="Wiebenga A."/>
            <person name="De Vries R.P."/>
            <person name="Grigoriev I.V."/>
            <person name="Mortensen U.H."/>
            <person name="Andersen M.R."/>
            <person name="Baker S.E."/>
        </authorList>
    </citation>
    <scope>NUCLEOTIDE SEQUENCE [LARGE SCALE GENOMIC DNA]</scope>
    <source>
        <strain evidence="1 2">CBS 115572</strain>
    </source>
</reference>
<sequence>MSTLATMPLTRQNRALFADYGVDERALVIPENLKPIMPAGIQDEMMKCLHEAIAVLQARELYRPRFEQKYAERFDHLCSAGGEIYKQHMESVRAIQHCVPPRKIPKNMVHLTPFGHDYGVFVYRENMALKYVELGKLPKYNDAVDRVEAIMKDELVGDACMASLSWWRSVFLGEMRKLIHGRERMYMPTQEATVKEFCELIRERVEDGDQVAERFEREAGAY</sequence>
<comment type="caution">
    <text evidence="1">The sequence shown here is derived from an EMBL/GenBank/DDBJ whole genome shotgun (WGS) entry which is preliminary data.</text>
</comment>
<evidence type="ECO:0000313" key="2">
    <source>
        <dbReference type="Proteomes" id="UP000246702"/>
    </source>
</evidence>
<organism evidence="1 2">
    <name type="scientific">Aspergillus sclerotioniger CBS 115572</name>
    <dbReference type="NCBI Taxonomy" id="1450535"/>
    <lineage>
        <taxon>Eukaryota</taxon>
        <taxon>Fungi</taxon>
        <taxon>Dikarya</taxon>
        <taxon>Ascomycota</taxon>
        <taxon>Pezizomycotina</taxon>
        <taxon>Eurotiomycetes</taxon>
        <taxon>Eurotiomycetidae</taxon>
        <taxon>Eurotiales</taxon>
        <taxon>Aspergillaceae</taxon>
        <taxon>Aspergillus</taxon>
        <taxon>Aspergillus subgen. Circumdati</taxon>
    </lineage>
</organism>